<dbReference type="Gramene" id="CDX77288">
    <property type="protein sequence ID" value="CDX77288"/>
    <property type="gene ID" value="GSBRNA2T00128014001"/>
</dbReference>
<dbReference type="AlphaFoldDB" id="A0A078GD96"/>
<evidence type="ECO:0000313" key="1">
    <source>
        <dbReference type="EMBL" id="CDY23366.1"/>
    </source>
</evidence>
<dbReference type="EMBL" id="LK032143">
    <property type="protein sequence ID" value="CDY23366.1"/>
    <property type="molecule type" value="Genomic_DNA"/>
</dbReference>
<evidence type="ECO:0000313" key="2">
    <source>
        <dbReference type="Proteomes" id="UP000028999"/>
    </source>
</evidence>
<protein>
    <submittedName>
        <fullName evidence="1">BnaC04g48940D protein</fullName>
    </submittedName>
</protein>
<proteinExistence type="predicted"/>
<dbReference type="PaxDb" id="3708-A0A078GD96"/>
<organism evidence="1 2">
    <name type="scientific">Brassica napus</name>
    <name type="common">Rape</name>
    <dbReference type="NCBI Taxonomy" id="3708"/>
    <lineage>
        <taxon>Eukaryota</taxon>
        <taxon>Viridiplantae</taxon>
        <taxon>Streptophyta</taxon>
        <taxon>Embryophyta</taxon>
        <taxon>Tracheophyta</taxon>
        <taxon>Spermatophyta</taxon>
        <taxon>Magnoliopsida</taxon>
        <taxon>eudicotyledons</taxon>
        <taxon>Gunneridae</taxon>
        <taxon>Pentapetalae</taxon>
        <taxon>rosids</taxon>
        <taxon>malvids</taxon>
        <taxon>Brassicales</taxon>
        <taxon>Brassicaceae</taxon>
        <taxon>Brassiceae</taxon>
        <taxon>Brassica</taxon>
    </lineage>
</organism>
<accession>A0A078GD96</accession>
<reference evidence="1 2" key="1">
    <citation type="journal article" date="2014" name="Science">
        <title>Plant genetics. Early allopolyploid evolution in the post-Neolithic Brassica napus oilseed genome.</title>
        <authorList>
            <person name="Chalhoub B."/>
            <person name="Denoeud F."/>
            <person name="Liu S."/>
            <person name="Parkin I.A."/>
            <person name="Tang H."/>
            <person name="Wang X."/>
            <person name="Chiquet J."/>
            <person name="Belcram H."/>
            <person name="Tong C."/>
            <person name="Samans B."/>
            <person name="Correa M."/>
            <person name="Da Silva C."/>
            <person name="Just J."/>
            <person name="Falentin C."/>
            <person name="Koh C.S."/>
            <person name="Le Clainche I."/>
            <person name="Bernard M."/>
            <person name="Bento P."/>
            <person name="Noel B."/>
            <person name="Labadie K."/>
            <person name="Alberti A."/>
            <person name="Charles M."/>
            <person name="Arnaud D."/>
            <person name="Guo H."/>
            <person name="Daviaud C."/>
            <person name="Alamery S."/>
            <person name="Jabbari K."/>
            <person name="Zhao M."/>
            <person name="Edger P.P."/>
            <person name="Chelaifa H."/>
            <person name="Tack D."/>
            <person name="Lassalle G."/>
            <person name="Mestiri I."/>
            <person name="Schnel N."/>
            <person name="Le Paslier M.C."/>
            <person name="Fan G."/>
            <person name="Renault V."/>
            <person name="Bayer P.E."/>
            <person name="Golicz A.A."/>
            <person name="Manoli S."/>
            <person name="Lee T.H."/>
            <person name="Thi V.H."/>
            <person name="Chalabi S."/>
            <person name="Hu Q."/>
            <person name="Fan C."/>
            <person name="Tollenaere R."/>
            <person name="Lu Y."/>
            <person name="Battail C."/>
            <person name="Shen J."/>
            <person name="Sidebottom C.H."/>
            <person name="Wang X."/>
            <person name="Canaguier A."/>
            <person name="Chauveau A."/>
            <person name="Berard A."/>
            <person name="Deniot G."/>
            <person name="Guan M."/>
            <person name="Liu Z."/>
            <person name="Sun F."/>
            <person name="Lim Y.P."/>
            <person name="Lyons E."/>
            <person name="Town C.D."/>
            <person name="Bancroft I."/>
            <person name="Wang X."/>
            <person name="Meng J."/>
            <person name="Ma J."/>
            <person name="Pires J.C."/>
            <person name="King G.J."/>
            <person name="Brunel D."/>
            <person name="Delourme R."/>
            <person name="Renard M."/>
            <person name="Aury J.M."/>
            <person name="Adams K.L."/>
            <person name="Batley J."/>
            <person name="Snowdon R.J."/>
            <person name="Tost J."/>
            <person name="Edwards D."/>
            <person name="Zhou Y."/>
            <person name="Hua W."/>
            <person name="Sharpe A.G."/>
            <person name="Paterson A.H."/>
            <person name="Guan C."/>
            <person name="Wincker P."/>
        </authorList>
    </citation>
    <scope>NUCLEOTIDE SEQUENCE [LARGE SCALE GENOMIC DNA]</scope>
    <source>
        <strain evidence="2">cv. Darmor-bzh</strain>
    </source>
</reference>
<name>A0A078GD96_BRANA</name>
<dbReference type="Gramene" id="CDY23366">
    <property type="protein sequence ID" value="CDY23366"/>
    <property type="gene ID" value="GSBRNA2T00021966001"/>
</dbReference>
<sequence>MPMISKASSTSNSSIPSCSRVHLSLPTLFTFLFDSVKKDPVFDDGFVPDSIKILTLLILLMI</sequence>
<keyword evidence="2" id="KW-1185">Reference proteome</keyword>
<gene>
    <name evidence="1" type="primary">BnaC04g48940D</name>
    <name evidence="1" type="ORF">GSBRNA2T00021966001</name>
</gene>
<dbReference type="Proteomes" id="UP000028999">
    <property type="component" value="Unassembled WGS sequence"/>
</dbReference>